<feature type="chain" id="PRO_5030744434" evidence="1">
    <location>
        <begin position="24"/>
        <end position="182"/>
    </location>
</feature>
<keyword evidence="4" id="KW-1185">Reference proteome</keyword>
<dbReference type="AlphaFoldDB" id="A0A7Y2P239"/>
<feature type="domain" description="DUF2059" evidence="2">
    <location>
        <begin position="111"/>
        <end position="163"/>
    </location>
</feature>
<evidence type="ECO:0000313" key="3">
    <source>
        <dbReference type="EMBL" id="NNG24524.1"/>
    </source>
</evidence>
<evidence type="ECO:0000313" key="4">
    <source>
        <dbReference type="Proteomes" id="UP000533905"/>
    </source>
</evidence>
<dbReference type="Pfam" id="PF09832">
    <property type="entry name" value="DUF2059"/>
    <property type="match status" value="1"/>
</dbReference>
<name>A0A7Y2P239_9BURK</name>
<gene>
    <name evidence="3" type="ORF">HGB41_16150</name>
</gene>
<evidence type="ECO:0000256" key="1">
    <source>
        <dbReference type="SAM" id="SignalP"/>
    </source>
</evidence>
<evidence type="ECO:0000259" key="2">
    <source>
        <dbReference type="Pfam" id="PF09832"/>
    </source>
</evidence>
<protein>
    <submittedName>
        <fullName evidence="3">DUF2059 domain-containing protein</fullName>
    </submittedName>
</protein>
<keyword evidence="1" id="KW-0732">Signal</keyword>
<dbReference type="RefSeq" id="WP_171086246.1">
    <property type="nucleotide sequence ID" value="NZ_JABAIV010000005.1"/>
</dbReference>
<accession>A0A7Y2P239</accession>
<dbReference type="Proteomes" id="UP000533905">
    <property type="component" value="Unassembled WGS sequence"/>
</dbReference>
<comment type="caution">
    <text evidence="3">The sequence shown here is derived from an EMBL/GenBank/DDBJ whole genome shotgun (WGS) entry which is preliminary data.</text>
</comment>
<dbReference type="EMBL" id="JABAIV010000005">
    <property type="protein sequence ID" value="NNG24524.1"/>
    <property type="molecule type" value="Genomic_DNA"/>
</dbReference>
<dbReference type="InterPro" id="IPR018637">
    <property type="entry name" value="DUF2059"/>
</dbReference>
<sequence length="182" mass="19957">MKKFFVSLAAVATFAALPSFALAAPGADPQTTVAVKAMLDAMEVRKLMTAQFAEMEKAMPAMMRAQLASVVQSDPGMNAEKKQEALAKIDRMLPSVTRAVGKLFRDPTLTDDMIAEMVPLYATHYTVAEIKELTVFYRTSLGRKMLSVTPRLTAESMAVGQRVVTPRLGKLMQDVMQDVQKP</sequence>
<reference evidence="3 4" key="1">
    <citation type="submission" date="2020-04" db="EMBL/GenBank/DDBJ databases">
        <title>Massilia sp. nov., a cold adapted bacteria isolated from Arctic soil.</title>
        <authorList>
            <person name="Son J."/>
            <person name="Ka J.-O."/>
        </authorList>
    </citation>
    <scope>NUCLEOTIDE SEQUENCE [LARGE SCALE GENOMIC DNA]</scope>
    <source>
        <strain evidence="3 4">ML15P13</strain>
    </source>
</reference>
<organism evidence="3 4">
    <name type="scientific">Telluria aromaticivorans</name>
    <dbReference type="NCBI Taxonomy" id="2725995"/>
    <lineage>
        <taxon>Bacteria</taxon>
        <taxon>Pseudomonadati</taxon>
        <taxon>Pseudomonadota</taxon>
        <taxon>Betaproteobacteria</taxon>
        <taxon>Burkholderiales</taxon>
        <taxon>Oxalobacteraceae</taxon>
        <taxon>Telluria group</taxon>
        <taxon>Telluria</taxon>
    </lineage>
</organism>
<feature type="signal peptide" evidence="1">
    <location>
        <begin position="1"/>
        <end position="23"/>
    </location>
</feature>
<proteinExistence type="predicted"/>